<dbReference type="EMBL" id="JABXBU010000003">
    <property type="protein sequence ID" value="KAF8792344.1"/>
    <property type="molecule type" value="Genomic_DNA"/>
</dbReference>
<comment type="caution">
    <text evidence="1">The sequence shown here is derived from an EMBL/GenBank/DDBJ whole genome shotgun (WGS) entry which is preliminary data.</text>
</comment>
<accession>A0A8T0FMC9</accession>
<reference evidence="1" key="2">
    <citation type="submission" date="2020-06" db="EMBL/GenBank/DDBJ databases">
        <authorList>
            <person name="Sheffer M."/>
        </authorList>
    </citation>
    <scope>NUCLEOTIDE SEQUENCE</scope>
</reference>
<keyword evidence="2" id="KW-1185">Reference proteome</keyword>
<dbReference type="Proteomes" id="UP000807504">
    <property type="component" value="Unassembled WGS sequence"/>
</dbReference>
<name>A0A8T0FMC9_ARGBR</name>
<gene>
    <name evidence="1" type="ORF">HNY73_003951</name>
</gene>
<evidence type="ECO:0000313" key="1">
    <source>
        <dbReference type="EMBL" id="KAF8792344.1"/>
    </source>
</evidence>
<sequence>MYLTQLRNISQAYNVSISMLIISFNYSFQKLSLKKLHCWPQNFHHPKPSHYPLRYPHSSHHTDITRSEPRIRPHHTAPLPPPSPAFALPTQHTRSEPRIRSHPQHYPLPSPAFVSPHSHYPLRAPHSSHHTAITRSEPRIRLTTQPLPAPSPPIRLTTQTLPAPSPAFVSPHRHYPLRAPHSSHHTDITRSEPRIRFTTQTLPTQIPPHVMSFITHHRNYSIRFPHTLYTTPQTLPIPLPASITQRHRTKHYPIRSLQALYHSTDIIHPLPANIQQHRHHTSAPCKHTTAQTSYIRSLQTYNSTDIRHPLPANIQQHRHQTSAPCKHYIITPQTSPILLPALMPHHRHYPFWPPHITALHETTL</sequence>
<proteinExistence type="predicted"/>
<reference evidence="1" key="1">
    <citation type="journal article" date="2020" name="bioRxiv">
        <title>Chromosome-level reference genome of the European wasp spider Argiope bruennichi: a resource for studies on range expansion and evolutionary adaptation.</title>
        <authorList>
            <person name="Sheffer M.M."/>
            <person name="Hoppe A."/>
            <person name="Krehenwinkel H."/>
            <person name="Uhl G."/>
            <person name="Kuss A.W."/>
            <person name="Jensen L."/>
            <person name="Jensen C."/>
            <person name="Gillespie R.G."/>
            <person name="Hoff K.J."/>
            <person name="Prost S."/>
        </authorList>
    </citation>
    <scope>NUCLEOTIDE SEQUENCE</scope>
</reference>
<organism evidence="1 2">
    <name type="scientific">Argiope bruennichi</name>
    <name type="common">Wasp spider</name>
    <name type="synonym">Aranea bruennichi</name>
    <dbReference type="NCBI Taxonomy" id="94029"/>
    <lineage>
        <taxon>Eukaryota</taxon>
        <taxon>Metazoa</taxon>
        <taxon>Ecdysozoa</taxon>
        <taxon>Arthropoda</taxon>
        <taxon>Chelicerata</taxon>
        <taxon>Arachnida</taxon>
        <taxon>Araneae</taxon>
        <taxon>Araneomorphae</taxon>
        <taxon>Entelegynae</taxon>
        <taxon>Araneoidea</taxon>
        <taxon>Araneidae</taxon>
        <taxon>Argiope</taxon>
    </lineage>
</organism>
<evidence type="ECO:0000313" key="2">
    <source>
        <dbReference type="Proteomes" id="UP000807504"/>
    </source>
</evidence>
<protein>
    <submittedName>
        <fullName evidence="1">Uncharacterized protein</fullName>
    </submittedName>
</protein>
<dbReference type="AlphaFoldDB" id="A0A8T0FMC9"/>